<evidence type="ECO:0000256" key="1">
    <source>
        <dbReference type="ARBA" id="ARBA00004370"/>
    </source>
</evidence>
<dbReference type="PANTHER" id="PTHR23063">
    <property type="entry name" value="PHOSPHOLIPID ACYLTRANSFERASE"/>
    <property type="match status" value="1"/>
</dbReference>
<evidence type="ECO:0000259" key="10">
    <source>
        <dbReference type="SMART" id="SM00563"/>
    </source>
</evidence>
<evidence type="ECO:0000256" key="8">
    <source>
        <dbReference type="ARBA" id="ARBA00023315"/>
    </source>
</evidence>
<evidence type="ECO:0000256" key="4">
    <source>
        <dbReference type="ARBA" id="ARBA00022692"/>
    </source>
</evidence>
<dbReference type="EMBL" id="JANBUL010000077">
    <property type="protein sequence ID" value="KAJ2782284.1"/>
    <property type="molecule type" value="Genomic_DNA"/>
</dbReference>
<feature type="transmembrane region" description="Helical" evidence="9">
    <location>
        <begin position="79"/>
        <end position="101"/>
    </location>
</feature>
<keyword evidence="4 9" id="KW-0812">Transmembrane</keyword>
<accession>A0A9W8LIV1</accession>
<evidence type="ECO:0000256" key="3">
    <source>
        <dbReference type="ARBA" id="ARBA00022679"/>
    </source>
</evidence>
<dbReference type="GO" id="GO:0006629">
    <property type="term" value="P:lipid metabolic process"/>
    <property type="evidence" value="ECO:0007669"/>
    <property type="project" value="UniProtKB-KW"/>
</dbReference>
<organism evidence="11 12">
    <name type="scientific">Coemansia javaensis</name>
    <dbReference type="NCBI Taxonomy" id="2761396"/>
    <lineage>
        <taxon>Eukaryota</taxon>
        <taxon>Fungi</taxon>
        <taxon>Fungi incertae sedis</taxon>
        <taxon>Zoopagomycota</taxon>
        <taxon>Kickxellomycotina</taxon>
        <taxon>Kickxellomycetes</taxon>
        <taxon>Kickxellales</taxon>
        <taxon>Kickxellaceae</taxon>
        <taxon>Coemansia</taxon>
    </lineage>
</organism>
<dbReference type="OrthoDB" id="272512at2759"/>
<gene>
    <name evidence="11" type="primary">vps66</name>
    <name evidence="11" type="ORF">H4R18_002366</name>
</gene>
<dbReference type="PANTHER" id="PTHR23063:SF60">
    <property type="entry name" value="LYSOPHOSPHATIDIC ACID:OLEOYL-COA ACYLTRANSFERASE 1"/>
    <property type="match status" value="1"/>
</dbReference>
<reference evidence="11" key="1">
    <citation type="submission" date="2022-07" db="EMBL/GenBank/DDBJ databases">
        <title>Phylogenomic reconstructions and comparative analyses of Kickxellomycotina fungi.</title>
        <authorList>
            <person name="Reynolds N.K."/>
            <person name="Stajich J.E."/>
            <person name="Barry K."/>
            <person name="Grigoriev I.V."/>
            <person name="Crous P."/>
            <person name="Smith M.E."/>
        </authorList>
    </citation>
    <scope>NUCLEOTIDE SEQUENCE</scope>
    <source>
        <strain evidence="11">NBRC 105414</strain>
    </source>
</reference>
<dbReference type="GO" id="GO:0016746">
    <property type="term" value="F:acyltransferase activity"/>
    <property type="evidence" value="ECO:0007669"/>
    <property type="project" value="UniProtKB-KW"/>
</dbReference>
<keyword evidence="5 9" id="KW-1133">Transmembrane helix</keyword>
<evidence type="ECO:0000256" key="6">
    <source>
        <dbReference type="ARBA" id="ARBA00023098"/>
    </source>
</evidence>
<dbReference type="InterPro" id="IPR002123">
    <property type="entry name" value="Plipid/glycerol_acylTrfase"/>
</dbReference>
<protein>
    <submittedName>
        <fullName evidence="11">Vacuolar protein sorting protein vps66</fullName>
    </submittedName>
</protein>
<dbReference type="GO" id="GO:0016020">
    <property type="term" value="C:membrane"/>
    <property type="evidence" value="ECO:0007669"/>
    <property type="project" value="UniProtKB-SubCell"/>
</dbReference>
<keyword evidence="8" id="KW-0012">Acyltransferase</keyword>
<name>A0A9W8LIV1_9FUNG</name>
<evidence type="ECO:0000256" key="2">
    <source>
        <dbReference type="ARBA" id="ARBA00008655"/>
    </source>
</evidence>
<keyword evidence="12" id="KW-1185">Reference proteome</keyword>
<feature type="domain" description="Phospholipid/glycerol acyltransferase" evidence="10">
    <location>
        <begin position="134"/>
        <end position="251"/>
    </location>
</feature>
<evidence type="ECO:0000256" key="5">
    <source>
        <dbReference type="ARBA" id="ARBA00022989"/>
    </source>
</evidence>
<dbReference type="SMART" id="SM00563">
    <property type="entry name" value="PlsC"/>
    <property type="match status" value="1"/>
</dbReference>
<keyword evidence="6" id="KW-0443">Lipid metabolism</keyword>
<evidence type="ECO:0000256" key="9">
    <source>
        <dbReference type="SAM" id="Phobius"/>
    </source>
</evidence>
<dbReference type="Proteomes" id="UP001140217">
    <property type="component" value="Unassembled WGS sequence"/>
</dbReference>
<keyword evidence="7 9" id="KW-0472">Membrane</keyword>
<comment type="subcellular location">
    <subcellularLocation>
        <location evidence="1">Membrane</location>
    </subcellularLocation>
</comment>
<dbReference type="AlphaFoldDB" id="A0A9W8LIV1"/>
<proteinExistence type="inferred from homology"/>
<keyword evidence="3" id="KW-0808">Transferase</keyword>
<evidence type="ECO:0000313" key="12">
    <source>
        <dbReference type="Proteomes" id="UP001140217"/>
    </source>
</evidence>
<evidence type="ECO:0000256" key="7">
    <source>
        <dbReference type="ARBA" id="ARBA00023136"/>
    </source>
</evidence>
<feature type="transmembrane region" description="Helical" evidence="9">
    <location>
        <begin position="51"/>
        <end position="73"/>
    </location>
</feature>
<sequence>MEKYSKWRDAGTGIQPFLQPVPARTQQGPVAGALRLAARCVVGPLLAAVRLVALGAVAAADAAAAGVGALLVVPVARRAWSVCTRAVLARVALWVMGFYAIDAKTVGLQRGRRSGGEAGGGGGGGGAGGPRSGDVIIANHTSYVDVLYLVARYDPVFVEIDNASARVRRISAWAALRAPARRTPALLPAREARPLRDVTEEARLRRLGPVVVFPENATSNGRALLQFLPVLEPAENQDEKSALHIVALKYPFRSFSPAYSVGSQLAHLLRLCAQPYSSLTVRALDPAEAPRIADSAAFCDAGAEPVDLDAAVRDKMVQLSRLRMTRLSAMDKRDFLAFYHERARGYRQPAA</sequence>
<evidence type="ECO:0000313" key="11">
    <source>
        <dbReference type="EMBL" id="KAJ2782284.1"/>
    </source>
</evidence>
<comment type="similarity">
    <text evidence="2">Belongs to the 1-acyl-sn-glycerol-3-phosphate acyltransferase family.</text>
</comment>
<comment type="caution">
    <text evidence="11">The sequence shown here is derived from an EMBL/GenBank/DDBJ whole genome shotgun (WGS) entry which is preliminary data.</text>
</comment>